<dbReference type="Gene3D" id="3.30.420.10">
    <property type="entry name" value="Ribonuclease H-like superfamily/Ribonuclease H"/>
    <property type="match status" value="1"/>
</dbReference>
<dbReference type="SUPFAM" id="SSF53098">
    <property type="entry name" value="Ribonuclease H-like"/>
    <property type="match status" value="1"/>
</dbReference>
<keyword evidence="3" id="KW-0269">Exonuclease</keyword>
<evidence type="ECO:0000256" key="2">
    <source>
        <dbReference type="ARBA" id="ARBA00022801"/>
    </source>
</evidence>
<dbReference type="CDD" id="cd06127">
    <property type="entry name" value="DEDDh"/>
    <property type="match status" value="1"/>
</dbReference>
<dbReference type="EMBL" id="HF545616">
    <property type="protein sequence ID" value="CCO05392.1"/>
    <property type="molecule type" value="Genomic_DNA"/>
</dbReference>
<dbReference type="PANTHER" id="PTHR30231">
    <property type="entry name" value="DNA POLYMERASE III SUBUNIT EPSILON"/>
    <property type="match status" value="1"/>
</dbReference>
<keyword evidence="1" id="KW-0540">Nuclease</keyword>
<accession>A0ABP1WL68</accession>
<reference evidence="5 6" key="1">
    <citation type="journal article" date="2014" name="Int. J. Syst. Evol. Microbiol.">
        <title>Complete genome of a new Firmicutes species belonging to the dominant human colonic microbiota ('Ruminococcus bicirculans') reveals two chromosomes and a selective capacity to utilize plant glucans.</title>
        <authorList>
            <consortium name="NISC Comparative Sequencing Program"/>
            <person name="Wegmann U."/>
            <person name="Louis P."/>
            <person name="Goesmann A."/>
            <person name="Henrissat B."/>
            <person name="Duncan S.H."/>
            <person name="Flint H.J."/>
        </authorList>
    </citation>
    <scope>NUCLEOTIDE SEQUENCE [LARGE SCALE GENOMIC DNA]</scope>
    <source>
        <strain evidence="5 6">80/3</strain>
    </source>
</reference>
<dbReference type="PANTHER" id="PTHR30231:SF4">
    <property type="entry name" value="PROTEIN NEN2"/>
    <property type="match status" value="1"/>
</dbReference>
<name>A0ABP1WL68_9FIRM</name>
<keyword evidence="6" id="KW-1185">Reference proteome</keyword>
<evidence type="ECO:0000313" key="5">
    <source>
        <dbReference type="EMBL" id="CCO05392.1"/>
    </source>
</evidence>
<dbReference type="RefSeq" id="WP_051706704.1">
    <property type="nucleotide sequence ID" value="NZ_HF545616.1"/>
</dbReference>
<feature type="domain" description="Exonuclease" evidence="4">
    <location>
        <begin position="132"/>
        <end position="306"/>
    </location>
</feature>
<organism evidence="5 6">
    <name type="scientific">Ruminococcus bicirculans</name>
    <name type="common">ex Wegman et al. 2014</name>
    <dbReference type="NCBI Taxonomy" id="1160721"/>
    <lineage>
        <taxon>Bacteria</taxon>
        <taxon>Bacillati</taxon>
        <taxon>Bacillota</taxon>
        <taxon>Clostridia</taxon>
        <taxon>Eubacteriales</taxon>
        <taxon>Oscillospiraceae</taxon>
        <taxon>Ruminococcus</taxon>
    </lineage>
</organism>
<dbReference type="InterPro" id="IPR036397">
    <property type="entry name" value="RNaseH_sf"/>
</dbReference>
<evidence type="ECO:0000313" key="6">
    <source>
        <dbReference type="Proteomes" id="UP000027600"/>
    </source>
</evidence>
<keyword evidence="2" id="KW-0378">Hydrolase</keyword>
<sequence length="306" mass="36020">MKAKNYCPEYEKYKTIRQWALLGQLPKKDAKGVELWANRNCQASYVYYSPDEVVPATEKELQDFFQPERDRKNKLARLNRKWRKEAEEKKRQEEQKKIFDEAVEAALLPYRKLIWRLTEKTKELYPKKGYPQAIVIDTETTGLDPFHDELLQVSIIDEEGNVLFDSYFKPIRHKEWSKAESVNHISPKMVADAPYINEKAAELYAILSQAHWIIGYNVDFDLNFLVGSDIITDEECNAFRTEDVMIQFAEIYGEYSVYHEDYKWQKLTTAAAYYDYEWNVKGIEAHNSLADCFATLFVYHKILSGE</sequence>
<dbReference type="InterPro" id="IPR013520">
    <property type="entry name" value="Ribonucl_H"/>
</dbReference>
<dbReference type="Proteomes" id="UP000027600">
    <property type="component" value="Chromosome I"/>
</dbReference>
<dbReference type="SMART" id="SM00479">
    <property type="entry name" value="EXOIII"/>
    <property type="match status" value="1"/>
</dbReference>
<gene>
    <name evidence="5" type="ORF">RBI_I01690</name>
</gene>
<dbReference type="InterPro" id="IPR012337">
    <property type="entry name" value="RNaseH-like_sf"/>
</dbReference>
<evidence type="ECO:0000256" key="3">
    <source>
        <dbReference type="ARBA" id="ARBA00022839"/>
    </source>
</evidence>
<evidence type="ECO:0000259" key="4">
    <source>
        <dbReference type="SMART" id="SM00479"/>
    </source>
</evidence>
<dbReference type="Pfam" id="PF00929">
    <property type="entry name" value="RNase_T"/>
    <property type="match status" value="1"/>
</dbReference>
<proteinExistence type="predicted"/>
<protein>
    <recommendedName>
        <fullName evidence="4">Exonuclease domain-containing protein</fullName>
    </recommendedName>
</protein>
<evidence type="ECO:0000256" key="1">
    <source>
        <dbReference type="ARBA" id="ARBA00022722"/>
    </source>
</evidence>